<protein>
    <submittedName>
        <fullName evidence="2">FP2926</fullName>
    </submittedName>
</protein>
<evidence type="ECO:0000313" key="2">
    <source>
        <dbReference type="EMBL" id="AAQ15213.1"/>
    </source>
</evidence>
<proteinExistence type="evidence at transcript level"/>
<feature type="region of interest" description="Disordered" evidence="1">
    <location>
        <begin position="46"/>
        <end position="66"/>
    </location>
</feature>
<organism evidence="2">
    <name type="scientific">Homo sapiens</name>
    <name type="common">Human</name>
    <dbReference type="NCBI Taxonomy" id="9606"/>
    <lineage>
        <taxon>Eukaryota</taxon>
        <taxon>Metazoa</taxon>
        <taxon>Chordata</taxon>
        <taxon>Craniata</taxon>
        <taxon>Vertebrata</taxon>
        <taxon>Euteleostomi</taxon>
        <taxon>Mammalia</taxon>
        <taxon>Eutheria</taxon>
        <taxon>Euarchontoglires</taxon>
        <taxon>Primates</taxon>
        <taxon>Haplorrhini</taxon>
        <taxon>Catarrhini</taxon>
        <taxon>Hominidae</taxon>
        <taxon>Homo</taxon>
    </lineage>
</organism>
<name>Q71RG0_HUMAN</name>
<reference evidence="2" key="1">
    <citation type="submission" date="2001-04" db="EMBL/GenBank/DDBJ databases">
        <title>Novel human cDNA clones with function of inhibiting cancer cell growth.</title>
        <authorList>
            <person name="Huang Y."/>
            <person name="Zhou X.M."/>
            <person name="Zhang P.P."/>
            <person name="Jiang H.Q."/>
            <person name="Qin W.X."/>
            <person name="Zhao X.T."/>
            <person name="Wan D.F."/>
            <person name="Gu J.R."/>
        </authorList>
    </citation>
    <scope>NUCLEOTIDE SEQUENCE</scope>
</reference>
<accession>Q71RG0</accession>
<dbReference type="EMBL" id="AF370377">
    <property type="protein sequence ID" value="AAQ15213.1"/>
    <property type="molecule type" value="mRNA"/>
</dbReference>
<sequence>MELCLCLCPGGRLDLLLRKGSPSPCCEIPACCPELSLPIRGTKVSGREVDRKGSSSAVPPSSPSFALSRPEISEELKDLILKMLDKNPETRIGVPDIKVGELGVLGWAGTQKTGVTFPFWRDQHQDACVLGLSLWTLDPSR</sequence>
<dbReference type="PeptideAtlas" id="Q71RG0"/>
<dbReference type="AlphaFoldDB" id="Q71RG0"/>
<evidence type="ECO:0000256" key="1">
    <source>
        <dbReference type="SAM" id="MobiDB-lite"/>
    </source>
</evidence>